<dbReference type="Gene3D" id="3.80.10.10">
    <property type="entry name" value="Ribonuclease Inhibitor"/>
    <property type="match status" value="2"/>
</dbReference>
<evidence type="ECO:0000259" key="2">
    <source>
        <dbReference type="Pfam" id="PF23286"/>
    </source>
</evidence>
<dbReference type="SMART" id="SM00367">
    <property type="entry name" value="LRR_CC"/>
    <property type="match status" value="3"/>
</dbReference>
<dbReference type="SUPFAM" id="SSF52047">
    <property type="entry name" value="RNI-like"/>
    <property type="match status" value="1"/>
</dbReference>
<organism evidence="3 4">
    <name type="scientific">Camelina sativa</name>
    <name type="common">False flax</name>
    <name type="synonym">Myagrum sativum</name>
    <dbReference type="NCBI Taxonomy" id="90675"/>
    <lineage>
        <taxon>Eukaryota</taxon>
        <taxon>Viridiplantae</taxon>
        <taxon>Streptophyta</taxon>
        <taxon>Embryophyta</taxon>
        <taxon>Tracheophyta</taxon>
        <taxon>Spermatophyta</taxon>
        <taxon>Magnoliopsida</taxon>
        <taxon>eudicotyledons</taxon>
        <taxon>Gunneridae</taxon>
        <taxon>Pentapetalae</taxon>
        <taxon>rosids</taxon>
        <taxon>malvids</taxon>
        <taxon>Brassicales</taxon>
        <taxon>Brassicaceae</taxon>
        <taxon>Camelineae</taxon>
        <taxon>Camelina</taxon>
    </lineage>
</organism>
<dbReference type="RefSeq" id="XP_019089740.1">
    <property type="nucleotide sequence ID" value="XM_019234195.1"/>
</dbReference>
<evidence type="ECO:0000256" key="1">
    <source>
        <dbReference type="ARBA" id="ARBA00022821"/>
    </source>
</evidence>
<evidence type="ECO:0000313" key="3">
    <source>
        <dbReference type="Proteomes" id="UP000694864"/>
    </source>
</evidence>
<dbReference type="InterPro" id="IPR006553">
    <property type="entry name" value="Leu-rich_rpt_Cys-con_subtyp"/>
</dbReference>
<dbReference type="PANTHER" id="PTHR47186">
    <property type="entry name" value="LEUCINE-RICH REPEAT-CONTAINING PROTEIN 57"/>
    <property type="match status" value="1"/>
</dbReference>
<keyword evidence="3" id="KW-1185">Reference proteome</keyword>
<protein>
    <submittedName>
        <fullName evidence="4">Probable WRKY transcription factor 19</fullName>
    </submittedName>
</protein>
<proteinExistence type="predicted"/>
<dbReference type="Proteomes" id="UP000694864">
    <property type="component" value="Chromosome 12"/>
</dbReference>
<dbReference type="InterPro" id="IPR058546">
    <property type="entry name" value="RPS4B/Roq1-like_LRR"/>
</dbReference>
<accession>A0ABM1QSK2</accession>
<reference evidence="4" key="2">
    <citation type="submission" date="2025-08" db="UniProtKB">
        <authorList>
            <consortium name="RefSeq"/>
        </authorList>
    </citation>
    <scope>IDENTIFICATION</scope>
    <source>
        <tissue evidence="4">Leaf</tissue>
    </source>
</reference>
<dbReference type="Pfam" id="PF23286">
    <property type="entry name" value="LRR_13"/>
    <property type="match status" value="1"/>
</dbReference>
<evidence type="ECO:0000313" key="4">
    <source>
        <dbReference type="RefSeq" id="XP_019089740.1"/>
    </source>
</evidence>
<sequence length="188" mass="21161">MEKLWEEKKNLGKLKKINLSHSRNLTDILMLSEALNLEHIDLEGCKSLFDVSTIPRCGKLISLNMKDCSHLRSLPGMVDLTSLKLLNISGCSEIEEIKDFAPNLTELYLAGTAIRELPKSIENLTELGTLDLENCRRLQQLPFGIENLRCIVELNLSGCTSLGLKGMETLVRSPCPLLSLFPLRKRKR</sequence>
<keyword evidence="1" id="KW-0611">Plant defense</keyword>
<dbReference type="GeneID" id="109128202"/>
<dbReference type="PANTHER" id="PTHR47186:SF3">
    <property type="entry name" value="OS09G0267800 PROTEIN"/>
    <property type="match status" value="1"/>
</dbReference>
<reference evidence="3" key="1">
    <citation type="journal article" date="2014" name="Nat. Commun.">
        <title>The emerging biofuel crop Camelina sativa retains a highly undifferentiated hexaploid genome structure.</title>
        <authorList>
            <person name="Kagale S."/>
            <person name="Koh C."/>
            <person name="Nixon J."/>
            <person name="Bollina V."/>
            <person name="Clarke W.E."/>
            <person name="Tuteja R."/>
            <person name="Spillane C."/>
            <person name="Robinson S.J."/>
            <person name="Links M.G."/>
            <person name="Clarke C."/>
            <person name="Higgins E.E."/>
            <person name="Huebert T."/>
            <person name="Sharpe A.G."/>
            <person name="Parkin I.A."/>
        </authorList>
    </citation>
    <scope>NUCLEOTIDE SEQUENCE [LARGE SCALE GENOMIC DNA]</scope>
    <source>
        <strain evidence="3">cv. DH55</strain>
    </source>
</reference>
<gene>
    <name evidence="4" type="primary">LOC109128202</name>
</gene>
<name>A0ABM1QSK2_CAMSA</name>
<dbReference type="InterPro" id="IPR032675">
    <property type="entry name" value="LRR_dom_sf"/>
</dbReference>
<feature type="domain" description="Disease resistance protein RPS4B/Roq1-like leucine-rich repeats" evidence="2">
    <location>
        <begin position="80"/>
        <end position="174"/>
    </location>
</feature>